<dbReference type="RefSeq" id="WP_078179412.1">
    <property type="nucleotide sequence ID" value="NZ_MUAL01000001.1"/>
</dbReference>
<dbReference type="CDD" id="cd06225">
    <property type="entry name" value="HAMP"/>
    <property type="match status" value="1"/>
</dbReference>
<dbReference type="PANTHER" id="PTHR32089:SF112">
    <property type="entry name" value="LYSOZYME-LIKE PROTEIN-RELATED"/>
    <property type="match status" value="1"/>
</dbReference>
<dbReference type="GO" id="GO:0006935">
    <property type="term" value="P:chemotaxis"/>
    <property type="evidence" value="ECO:0007669"/>
    <property type="project" value="UniProtKB-ARBA"/>
</dbReference>
<gene>
    <name evidence="11" type="ORF">BW892_00505</name>
</gene>
<dbReference type="EMBL" id="MUAL01000001">
    <property type="protein sequence ID" value="OOR31342.1"/>
    <property type="molecule type" value="Genomic_DNA"/>
</dbReference>
<keyword evidence="3 8" id="KW-0472">Membrane</keyword>
<feature type="coiled-coil region" evidence="7">
    <location>
        <begin position="536"/>
        <end position="563"/>
    </location>
</feature>
<evidence type="ECO:0000256" key="8">
    <source>
        <dbReference type="SAM" id="Phobius"/>
    </source>
</evidence>
<comment type="caution">
    <text evidence="11">The sequence shown here is derived from an EMBL/GenBank/DDBJ whole genome shotgun (WGS) entry which is preliminary data.</text>
</comment>
<comment type="subcellular location">
    <subcellularLocation>
        <location evidence="1">Cell membrane</location>
    </subcellularLocation>
</comment>
<dbReference type="CDD" id="cd11386">
    <property type="entry name" value="MCP_signal"/>
    <property type="match status" value="1"/>
</dbReference>
<dbReference type="GO" id="GO:0007165">
    <property type="term" value="P:signal transduction"/>
    <property type="evidence" value="ECO:0007669"/>
    <property type="project" value="UniProtKB-KW"/>
</dbReference>
<feature type="transmembrane region" description="Helical" evidence="8">
    <location>
        <begin position="12"/>
        <end position="33"/>
    </location>
</feature>
<dbReference type="InterPro" id="IPR003660">
    <property type="entry name" value="HAMP_dom"/>
</dbReference>
<dbReference type="GO" id="GO:0005886">
    <property type="term" value="C:plasma membrane"/>
    <property type="evidence" value="ECO:0007669"/>
    <property type="project" value="UniProtKB-SubCell"/>
</dbReference>
<keyword evidence="2" id="KW-1003">Cell membrane</keyword>
<dbReference type="PROSITE" id="PS50111">
    <property type="entry name" value="CHEMOTAXIS_TRANSDUC_2"/>
    <property type="match status" value="1"/>
</dbReference>
<evidence type="ECO:0000313" key="12">
    <source>
        <dbReference type="Proteomes" id="UP000191124"/>
    </source>
</evidence>
<accession>A0A1S9VA51</accession>
<dbReference type="Pfam" id="PF00672">
    <property type="entry name" value="HAMP"/>
    <property type="match status" value="1"/>
</dbReference>
<dbReference type="AlphaFoldDB" id="A0A1S9VA51"/>
<evidence type="ECO:0000313" key="11">
    <source>
        <dbReference type="EMBL" id="OOR31342.1"/>
    </source>
</evidence>
<dbReference type="Gene3D" id="6.10.340.10">
    <property type="match status" value="1"/>
</dbReference>
<keyword evidence="8" id="KW-0812">Transmembrane</keyword>
<dbReference type="Pfam" id="PF00015">
    <property type="entry name" value="MCPsignal"/>
    <property type="match status" value="1"/>
</dbReference>
<dbReference type="FunFam" id="1.10.287.950:FF:000001">
    <property type="entry name" value="Methyl-accepting chemotaxis sensory transducer"/>
    <property type="match status" value="1"/>
</dbReference>
<evidence type="ECO:0000256" key="2">
    <source>
        <dbReference type="ARBA" id="ARBA00022475"/>
    </source>
</evidence>
<evidence type="ECO:0000259" key="9">
    <source>
        <dbReference type="PROSITE" id="PS50111"/>
    </source>
</evidence>
<evidence type="ECO:0000256" key="5">
    <source>
        <dbReference type="ARBA" id="ARBA00029447"/>
    </source>
</evidence>
<evidence type="ECO:0000256" key="7">
    <source>
        <dbReference type="SAM" id="Coils"/>
    </source>
</evidence>
<dbReference type="Gene3D" id="1.10.287.950">
    <property type="entry name" value="Methyl-accepting chemotaxis protein"/>
    <property type="match status" value="1"/>
</dbReference>
<keyword evidence="8" id="KW-1133">Transmembrane helix</keyword>
<feature type="domain" description="HAMP" evidence="10">
    <location>
        <begin position="203"/>
        <end position="257"/>
    </location>
</feature>
<keyword evidence="7" id="KW-0175">Coiled coil</keyword>
<proteinExistence type="inferred from homology"/>
<dbReference type="Proteomes" id="UP000191124">
    <property type="component" value="Unassembled WGS sequence"/>
</dbReference>
<name>A0A1S9VA51_BACCE</name>
<sequence>MNFMSIRKKLLFMMGTICALFGIALAFILFFAVDQSHKAETLQKDISPLATELKERGDAYQVQLSALRGYLLQHDQVELDKFHEMSKLLEDNKAQLLSNPNVSQSVKDTMELGSTWRIFIEEKVFSLAKEQKWEEALQLASSENGTVYKVIGDFTNYSNEQAKLREQSIEKIDQSSLLIEYIVFLSLVICVIVALILAWWFSGKLVKPIEQIDTKLKELASQEGDLTARLQVNSNDEIGAIATSFNNMLENLQHIINRVQKTSVEVQNASKNMLEKTNTSRDATIKVQSSMSNLNASIQSQTSSMEESSTAMDDMAMSVQRIAESASSVAELAVATSEHANDGSTVIQKSISQMTTIHEAVNATSEVVERLITHTKYIDAAVQSISNIAEQTNLLALNASIEAARAGEQGKGFAVVADEVRKLAEQSKTAATDINQLLHQIQNDTKTASSMMSQGRSEAFEGINVIREAGSSFTTIVGQVNTVSTQIQDISATAEEMAASAEEMNASLNNIASISNEVSSETVATAQFAAQKVVVMNEMTLTAKQMKQTVEELDQLVSHFKTE</sequence>
<dbReference type="InterPro" id="IPR004089">
    <property type="entry name" value="MCPsignal_dom"/>
</dbReference>
<dbReference type="PANTHER" id="PTHR32089">
    <property type="entry name" value="METHYL-ACCEPTING CHEMOTAXIS PROTEIN MCPB"/>
    <property type="match status" value="1"/>
</dbReference>
<keyword evidence="4 6" id="KW-0807">Transducer</keyword>
<dbReference type="PROSITE" id="PS50885">
    <property type="entry name" value="HAMP"/>
    <property type="match status" value="1"/>
</dbReference>
<evidence type="ECO:0000256" key="6">
    <source>
        <dbReference type="PROSITE-ProRule" id="PRU00284"/>
    </source>
</evidence>
<comment type="similarity">
    <text evidence="5">Belongs to the methyl-accepting chemotaxis (MCP) protein family.</text>
</comment>
<dbReference type="SMART" id="SM00304">
    <property type="entry name" value="HAMP"/>
    <property type="match status" value="1"/>
</dbReference>
<evidence type="ECO:0000256" key="3">
    <source>
        <dbReference type="ARBA" id="ARBA00023136"/>
    </source>
</evidence>
<feature type="transmembrane region" description="Helical" evidence="8">
    <location>
        <begin position="178"/>
        <end position="201"/>
    </location>
</feature>
<organism evidence="11 12">
    <name type="scientific">Bacillus cereus</name>
    <dbReference type="NCBI Taxonomy" id="1396"/>
    <lineage>
        <taxon>Bacteria</taxon>
        <taxon>Bacillati</taxon>
        <taxon>Bacillota</taxon>
        <taxon>Bacilli</taxon>
        <taxon>Bacillales</taxon>
        <taxon>Bacillaceae</taxon>
        <taxon>Bacillus</taxon>
        <taxon>Bacillus cereus group</taxon>
    </lineage>
</organism>
<protein>
    <submittedName>
        <fullName evidence="11">Methyl-accepting chemotaxis protein</fullName>
    </submittedName>
</protein>
<evidence type="ECO:0000259" key="10">
    <source>
        <dbReference type="PROSITE" id="PS50885"/>
    </source>
</evidence>
<reference evidence="11 12" key="1">
    <citation type="submission" date="2017-01" db="EMBL/GenBank/DDBJ databases">
        <title>Bacillus cereus isolates.</title>
        <authorList>
            <person name="Beno S.M."/>
        </authorList>
    </citation>
    <scope>NUCLEOTIDE SEQUENCE [LARGE SCALE GENOMIC DNA]</scope>
    <source>
        <strain evidence="11 12">FSL M7-1219</strain>
    </source>
</reference>
<feature type="domain" description="Methyl-accepting transducer" evidence="9">
    <location>
        <begin position="276"/>
        <end position="512"/>
    </location>
</feature>
<evidence type="ECO:0000256" key="4">
    <source>
        <dbReference type="ARBA" id="ARBA00023224"/>
    </source>
</evidence>
<dbReference type="SUPFAM" id="SSF58104">
    <property type="entry name" value="Methyl-accepting chemotaxis protein (MCP) signaling domain"/>
    <property type="match status" value="1"/>
</dbReference>
<dbReference type="SMART" id="SM00283">
    <property type="entry name" value="MA"/>
    <property type="match status" value="1"/>
</dbReference>
<evidence type="ECO:0000256" key="1">
    <source>
        <dbReference type="ARBA" id="ARBA00004236"/>
    </source>
</evidence>